<accession>A0ABD3SSS9</accession>
<dbReference type="Pfam" id="PF20254">
    <property type="entry name" value="DMFA2_C"/>
    <property type="match status" value="1"/>
</dbReference>
<feature type="domain" description="N,N-dimethylformamidase beta subunit-like C-terminal" evidence="1">
    <location>
        <begin position="33"/>
        <end position="429"/>
    </location>
</feature>
<protein>
    <recommendedName>
        <fullName evidence="1">N,N-dimethylformamidase beta subunit-like C-terminal domain-containing protein</fullName>
    </recommendedName>
</protein>
<evidence type="ECO:0000313" key="2">
    <source>
        <dbReference type="EMBL" id="KAL3827675.1"/>
    </source>
</evidence>
<keyword evidence="3" id="KW-1185">Reference proteome</keyword>
<name>A0ABD3SSS9_9STRA</name>
<gene>
    <name evidence="2" type="ORF">ACHAXA_000548</name>
</gene>
<comment type="caution">
    <text evidence="2">The sequence shown here is derived from an EMBL/GenBank/DDBJ whole genome shotgun (WGS) entry which is preliminary data.</text>
</comment>
<dbReference type="Proteomes" id="UP001530377">
    <property type="component" value="Unassembled WGS sequence"/>
</dbReference>
<proteinExistence type="predicted"/>
<evidence type="ECO:0000259" key="1">
    <source>
        <dbReference type="Pfam" id="PF20254"/>
    </source>
</evidence>
<dbReference type="EMBL" id="JALLPB020000001">
    <property type="protein sequence ID" value="KAL3827675.1"/>
    <property type="molecule type" value="Genomic_DNA"/>
</dbReference>
<sequence length="467" mass="52668">MNREIEGYMSRTSIQKGQSILLFFNTASEYVVIDIFRTGWYDGMGARRYAGPETVAGVKQIVPRPDEQDIVSCNWTDPHLVETNHDWTTGVYLARMTESGNRTQSYAIFVVRDDSRVIGPDVMFQLPVNTYQAYNYWGGKSLYGWGSGGPDSLPWGYKSRSLQTGAKKVSFDRPYARSNDPNAAFGNGAGEYLTNIQPIHKYPISSASWNYNMVRWLERNGIDTSYVTNIDVHGGVDRFVKPKLFLTQGHDEYWSWEMRDQVEGLRDQGVSLAFLGSNTAYMQVRFENASGIGSRNAEPRIMVCYRRMRKEPIKNHLRTLKWREVGRPESDMIGVAYIGDPFDADLVVANSSHWVFNGTGLSNGDVLPGLLGYEVDGIDRKSKISIDVLFETTLVRNNETFLCHGTIYTASSGAHVFSPGTMQWSWGLDDYGVMQNLRSSRLSRIVEVVTWNVFIAAGIHPNGLPQF</sequence>
<dbReference type="InterPro" id="IPR046540">
    <property type="entry name" value="DMFA2_C"/>
</dbReference>
<evidence type="ECO:0000313" key="3">
    <source>
        <dbReference type="Proteomes" id="UP001530377"/>
    </source>
</evidence>
<organism evidence="2 3">
    <name type="scientific">Cyclostephanos tholiformis</name>
    <dbReference type="NCBI Taxonomy" id="382380"/>
    <lineage>
        <taxon>Eukaryota</taxon>
        <taxon>Sar</taxon>
        <taxon>Stramenopiles</taxon>
        <taxon>Ochrophyta</taxon>
        <taxon>Bacillariophyta</taxon>
        <taxon>Coscinodiscophyceae</taxon>
        <taxon>Thalassiosirophycidae</taxon>
        <taxon>Stephanodiscales</taxon>
        <taxon>Stephanodiscaceae</taxon>
        <taxon>Cyclostephanos</taxon>
    </lineage>
</organism>
<dbReference type="AlphaFoldDB" id="A0ABD3SSS9"/>
<reference evidence="2 3" key="1">
    <citation type="submission" date="2024-10" db="EMBL/GenBank/DDBJ databases">
        <title>Updated reference genomes for cyclostephanoid diatoms.</title>
        <authorList>
            <person name="Roberts W.R."/>
            <person name="Alverson A.J."/>
        </authorList>
    </citation>
    <scope>NUCLEOTIDE SEQUENCE [LARGE SCALE GENOMIC DNA]</scope>
    <source>
        <strain evidence="2 3">AJA228-03</strain>
    </source>
</reference>